<dbReference type="RefSeq" id="WP_002694627.1">
    <property type="nucleotide sequence ID" value="NZ_AAWS01000005.1"/>
</dbReference>
<evidence type="ECO:0000313" key="3">
    <source>
        <dbReference type="EMBL" id="EAY30915.1"/>
    </source>
</evidence>
<organism evidence="3 4">
    <name type="scientific">Microscilla marina ATCC 23134</name>
    <dbReference type="NCBI Taxonomy" id="313606"/>
    <lineage>
        <taxon>Bacteria</taxon>
        <taxon>Pseudomonadati</taxon>
        <taxon>Bacteroidota</taxon>
        <taxon>Cytophagia</taxon>
        <taxon>Cytophagales</taxon>
        <taxon>Microscillaceae</taxon>
        <taxon>Microscilla</taxon>
    </lineage>
</organism>
<name>A1ZFZ1_MICM2</name>
<dbReference type="Gene3D" id="3.40.1740.10">
    <property type="entry name" value="VC0467-like"/>
    <property type="match status" value="1"/>
</dbReference>
<protein>
    <recommendedName>
        <fullName evidence="2">UPF0301 protein M23134_01239</fullName>
    </recommendedName>
</protein>
<dbReference type="eggNOG" id="COG1678">
    <property type="taxonomic scope" value="Bacteria"/>
</dbReference>
<evidence type="ECO:0000313" key="4">
    <source>
        <dbReference type="Proteomes" id="UP000004095"/>
    </source>
</evidence>
<dbReference type="GO" id="GO:0005829">
    <property type="term" value="C:cytosol"/>
    <property type="evidence" value="ECO:0007669"/>
    <property type="project" value="TreeGrafter"/>
</dbReference>
<evidence type="ECO:0000256" key="1">
    <source>
        <dbReference type="ARBA" id="ARBA00009600"/>
    </source>
</evidence>
<dbReference type="SUPFAM" id="SSF143456">
    <property type="entry name" value="VC0467-like"/>
    <property type="match status" value="1"/>
</dbReference>
<keyword evidence="4" id="KW-1185">Reference proteome</keyword>
<accession>A1ZFZ1</accession>
<dbReference type="HAMAP" id="MF_00758">
    <property type="entry name" value="UPF0301"/>
    <property type="match status" value="1"/>
</dbReference>
<dbReference type="Pfam" id="PF02622">
    <property type="entry name" value="DUF179"/>
    <property type="match status" value="1"/>
</dbReference>
<dbReference type="InterPro" id="IPR003774">
    <property type="entry name" value="AlgH-like"/>
</dbReference>
<comment type="caution">
    <text evidence="3">The sequence shown here is derived from an EMBL/GenBank/DDBJ whole genome shotgun (WGS) entry which is preliminary data.</text>
</comment>
<dbReference type="AlphaFoldDB" id="A1ZFZ1"/>
<reference evidence="3 4" key="1">
    <citation type="submission" date="2007-01" db="EMBL/GenBank/DDBJ databases">
        <authorList>
            <person name="Haygood M."/>
            <person name="Podell S."/>
            <person name="Anderson C."/>
            <person name="Hopkinson B."/>
            <person name="Roe K."/>
            <person name="Barbeau K."/>
            <person name="Gaasterland T."/>
            <person name="Ferriera S."/>
            <person name="Johnson J."/>
            <person name="Kravitz S."/>
            <person name="Beeson K."/>
            <person name="Sutton G."/>
            <person name="Rogers Y.-H."/>
            <person name="Friedman R."/>
            <person name="Frazier M."/>
            <person name="Venter J.C."/>
        </authorList>
    </citation>
    <scope>NUCLEOTIDE SEQUENCE [LARGE SCALE GENOMIC DNA]</scope>
    <source>
        <strain evidence="3 4">ATCC 23134</strain>
    </source>
</reference>
<evidence type="ECO:0000256" key="2">
    <source>
        <dbReference type="HAMAP-Rule" id="MF_00758"/>
    </source>
</evidence>
<dbReference type="EMBL" id="AAWS01000005">
    <property type="protein sequence ID" value="EAY30915.1"/>
    <property type="molecule type" value="Genomic_DNA"/>
</dbReference>
<dbReference type="PANTHER" id="PTHR30327">
    <property type="entry name" value="UNCHARACTERIZED PROTEIN YQGE"/>
    <property type="match status" value="1"/>
</dbReference>
<dbReference type="PANTHER" id="PTHR30327:SF1">
    <property type="entry name" value="UPF0301 PROTEIN YQGE"/>
    <property type="match status" value="1"/>
</dbReference>
<dbReference type="OrthoDB" id="9807486at2"/>
<comment type="similarity">
    <text evidence="1 2">Belongs to the UPF0301 (AlgH) family.</text>
</comment>
<gene>
    <name evidence="3" type="ORF">M23134_01239</name>
</gene>
<proteinExistence type="inferred from homology"/>
<sequence length="185" mass="21204">MSKQSVKKGDLLIAEPFLGDRNFERSVVLLCEHNDKGSFGFVLNQKANVSLKDVLEEDILEDVPLFVGGPVQQDTLHFIHRTPDLFDNTVEIAKGIFWGGDYEQLKAYLRVGKLQEQDIRFFLGYSGWGEEQLDQELGQNSWVVSASDAKFIFDTEPDQFWRGVLRRMGGKYKVMSHYPTDPRLN</sequence>
<dbReference type="Proteomes" id="UP000004095">
    <property type="component" value="Unassembled WGS sequence"/>
</dbReference>